<reference evidence="2 3" key="1">
    <citation type="submission" date="2020-03" db="EMBL/GenBank/DDBJ databases">
        <title>WGS of actinomycetes isolated from Thailand.</title>
        <authorList>
            <person name="Thawai C."/>
        </authorList>
    </citation>
    <scope>NUCLEOTIDE SEQUENCE [LARGE SCALE GENOMIC DNA]</scope>
    <source>
        <strain evidence="2 3">HSS6-12</strain>
    </source>
</reference>
<dbReference type="EMBL" id="JAATEO010000011">
    <property type="protein sequence ID" value="NJP32711.1"/>
    <property type="molecule type" value="Genomic_DNA"/>
</dbReference>
<feature type="transmembrane region" description="Helical" evidence="1">
    <location>
        <begin position="37"/>
        <end position="56"/>
    </location>
</feature>
<evidence type="ECO:0000313" key="2">
    <source>
        <dbReference type="EMBL" id="NJP32711.1"/>
    </source>
</evidence>
<keyword evidence="1" id="KW-0472">Membrane</keyword>
<dbReference type="RefSeq" id="WP_168001100.1">
    <property type="nucleotide sequence ID" value="NZ_JAATEO010000011.1"/>
</dbReference>
<sequence>MRDEMSFVEHVHRELSDVRWPEPAEIRARARRRSRRTALVAAVLVVATASTVALLAGRLAPAPATTAALETAPVPERNEIAREALLQPGDLGIETDPPLTQADIGAPVRVADLLLVCHESQGRTAAWEVSRYSRSQTLLRQRPPGFDHPLSDVQLSQDVYRVAPEVAGRFFQRMGTLIAQCAAWRSVGPTQWGSRVVRAETIHSWESVERDFTGDESLLLRHTVTRAKNLETGEFSGAAPKPTTVAVVRVGDLVTVLSQGRDGTEPELRRLAMLAARRLCVAANPPC</sequence>
<dbReference type="Proteomes" id="UP000783871">
    <property type="component" value="Unassembled WGS sequence"/>
</dbReference>
<comment type="caution">
    <text evidence="2">The sequence shown here is derived from an EMBL/GenBank/DDBJ whole genome shotgun (WGS) entry which is preliminary data.</text>
</comment>
<gene>
    <name evidence="2" type="ORF">HCJ94_12125</name>
</gene>
<organism evidence="2 3">
    <name type="scientific">Micromonospora thermarum</name>
    <dbReference type="NCBI Taxonomy" id="2720024"/>
    <lineage>
        <taxon>Bacteria</taxon>
        <taxon>Bacillati</taxon>
        <taxon>Actinomycetota</taxon>
        <taxon>Actinomycetes</taxon>
        <taxon>Micromonosporales</taxon>
        <taxon>Micromonosporaceae</taxon>
        <taxon>Micromonospora</taxon>
    </lineage>
</organism>
<keyword evidence="1" id="KW-0812">Transmembrane</keyword>
<proteinExistence type="predicted"/>
<accession>A0ABX0Z4G1</accession>
<evidence type="ECO:0000256" key="1">
    <source>
        <dbReference type="SAM" id="Phobius"/>
    </source>
</evidence>
<keyword evidence="1" id="KW-1133">Transmembrane helix</keyword>
<keyword evidence="3" id="KW-1185">Reference proteome</keyword>
<name>A0ABX0Z4G1_9ACTN</name>
<evidence type="ECO:0008006" key="4">
    <source>
        <dbReference type="Google" id="ProtNLM"/>
    </source>
</evidence>
<protein>
    <recommendedName>
        <fullName evidence="4">PknH-like extracellular domain-containing protein</fullName>
    </recommendedName>
</protein>
<evidence type="ECO:0000313" key="3">
    <source>
        <dbReference type="Proteomes" id="UP000783871"/>
    </source>
</evidence>